<dbReference type="Proteomes" id="UP000176253">
    <property type="component" value="Unassembled WGS sequence"/>
</dbReference>
<keyword evidence="2" id="KW-1133">Transmembrane helix</keyword>
<sequence>MNVDTGIFGKILGYIVGVIILAAVVTSGIMVLAGRAVAQLPQGLGDFIVGLSGSDCITADTTIWGMNLVDDQGRLLKVFKVELPYCLSTSAAQKALAGETTGGSKQGGIDYGSTEAPPEGEATPEPDGGAGLPGEVPSGDAEKIKACTRAIAQLDANKGSENAVAIIEAANQAIDNCTEAADLSYAQSALAAAEKARIEAEQAAEARLEQIETWQSVMNAGKVNILDTGTARQVIQLGGGNFRLDKIEGLRVGVFKGYTDGTKEVAVLILYPPEAISAEPGVDYITIRTPLKTLFDWGIGRPSQGVLNPGTVPEPGDYTLP</sequence>
<feature type="compositionally biased region" description="Gly residues" evidence="1">
    <location>
        <begin position="100"/>
        <end position="110"/>
    </location>
</feature>
<keyword evidence="2" id="KW-0472">Membrane</keyword>
<feature type="transmembrane region" description="Helical" evidence="2">
    <location>
        <begin position="12"/>
        <end position="33"/>
    </location>
</feature>
<organism evidence="3 4">
    <name type="scientific">Candidatus Gottesmanbacteria bacterium RIFCSPHIGHO2_02_FULL_39_14</name>
    <dbReference type="NCBI Taxonomy" id="1798383"/>
    <lineage>
        <taxon>Bacteria</taxon>
        <taxon>Candidatus Gottesmaniibacteriota</taxon>
    </lineage>
</organism>
<feature type="region of interest" description="Disordered" evidence="1">
    <location>
        <begin position="98"/>
        <end position="139"/>
    </location>
</feature>
<evidence type="ECO:0000313" key="4">
    <source>
        <dbReference type="Proteomes" id="UP000176253"/>
    </source>
</evidence>
<keyword evidence="2" id="KW-0812">Transmembrane</keyword>
<feature type="compositionally biased region" description="Low complexity" evidence="1">
    <location>
        <begin position="114"/>
        <end position="127"/>
    </location>
</feature>
<comment type="caution">
    <text evidence="3">The sequence shown here is derived from an EMBL/GenBank/DDBJ whole genome shotgun (WGS) entry which is preliminary data.</text>
</comment>
<reference evidence="3 4" key="1">
    <citation type="journal article" date="2016" name="Nat. Commun.">
        <title>Thousands of microbial genomes shed light on interconnected biogeochemical processes in an aquifer system.</title>
        <authorList>
            <person name="Anantharaman K."/>
            <person name="Brown C.T."/>
            <person name="Hug L.A."/>
            <person name="Sharon I."/>
            <person name="Castelle C.J."/>
            <person name="Probst A.J."/>
            <person name="Thomas B.C."/>
            <person name="Singh A."/>
            <person name="Wilkins M.J."/>
            <person name="Karaoz U."/>
            <person name="Brodie E.L."/>
            <person name="Williams K.H."/>
            <person name="Hubbard S.S."/>
            <person name="Banfield J.F."/>
        </authorList>
    </citation>
    <scope>NUCLEOTIDE SEQUENCE [LARGE SCALE GENOMIC DNA]</scope>
</reference>
<accession>A0A1F5ZY32</accession>
<name>A0A1F5ZY32_9BACT</name>
<dbReference type="AlphaFoldDB" id="A0A1F5ZY32"/>
<dbReference type="STRING" id="1798383.A3D78_04060"/>
<evidence type="ECO:0000256" key="2">
    <source>
        <dbReference type="SAM" id="Phobius"/>
    </source>
</evidence>
<proteinExistence type="predicted"/>
<gene>
    <name evidence="3" type="ORF">A3D78_04060</name>
</gene>
<evidence type="ECO:0000256" key="1">
    <source>
        <dbReference type="SAM" id="MobiDB-lite"/>
    </source>
</evidence>
<dbReference type="EMBL" id="MFJM01000037">
    <property type="protein sequence ID" value="OGG17360.1"/>
    <property type="molecule type" value="Genomic_DNA"/>
</dbReference>
<protein>
    <submittedName>
        <fullName evidence="3">Uncharacterized protein</fullName>
    </submittedName>
</protein>
<evidence type="ECO:0000313" key="3">
    <source>
        <dbReference type="EMBL" id="OGG17360.1"/>
    </source>
</evidence>